<reference evidence="3 4" key="1">
    <citation type="submission" date="2021-01" db="EMBL/GenBank/DDBJ databases">
        <title>Genomic Encyclopedia of Type Strains, Phase IV (KMG-IV): sequencing the most valuable type-strain genomes for metagenomic binning, comparative biology and taxonomic classification.</title>
        <authorList>
            <person name="Goeker M."/>
        </authorList>
    </citation>
    <scope>NUCLEOTIDE SEQUENCE [LARGE SCALE GENOMIC DNA]</scope>
    <source>
        <strain evidence="3 4">DSM 103394</strain>
    </source>
</reference>
<gene>
    <name evidence="3" type="ORF">JOC74_000606</name>
</gene>
<keyword evidence="1" id="KW-1133">Transmembrane helix</keyword>
<proteinExistence type="predicted"/>
<protein>
    <recommendedName>
        <fullName evidence="2">Deoxyribonuclease NucA/NucB domain-containing protein</fullName>
    </recommendedName>
</protein>
<dbReference type="InterPro" id="IPR029476">
    <property type="entry name" value="DNase_NucA_NucB"/>
</dbReference>
<keyword evidence="1" id="KW-0812">Transmembrane</keyword>
<name>A0ABS4CRB7_9BACI</name>
<keyword evidence="1" id="KW-0472">Membrane</keyword>
<evidence type="ECO:0000259" key="2">
    <source>
        <dbReference type="Pfam" id="PF14040"/>
    </source>
</evidence>
<evidence type="ECO:0000313" key="3">
    <source>
        <dbReference type="EMBL" id="MBP1080118.1"/>
    </source>
</evidence>
<sequence length="198" mass="21980">MTEKKPLHINQNYIPWKGLNNLHLMLTPVLHSSSRVYFGQSKNCPEIEIGGIDVKKRNAVLLSVFLTVATLVGCLVGLFAVHTTQAEAATGYDVTLNFPFYRYPYTGDHVRDAMAGHPSVCTIERDGAEERREQSLAGIPTKSVYDRDEWPMAKCEEGGYGASVRYVPSSDNRGAGAWVGNQLESYPDGTRVKFVMSY</sequence>
<comment type="caution">
    <text evidence="3">The sequence shown here is derived from an EMBL/GenBank/DDBJ whole genome shotgun (WGS) entry which is preliminary data.</text>
</comment>
<dbReference type="EMBL" id="JAFDST010000001">
    <property type="protein sequence ID" value="MBP1080118.1"/>
    <property type="molecule type" value="Genomic_DNA"/>
</dbReference>
<accession>A0ABS4CRB7</accession>
<organism evidence="3 4">
    <name type="scientific">Bacillus capparidis</name>
    <dbReference type="NCBI Taxonomy" id="1840411"/>
    <lineage>
        <taxon>Bacteria</taxon>
        <taxon>Bacillati</taxon>
        <taxon>Bacillota</taxon>
        <taxon>Bacilli</taxon>
        <taxon>Bacillales</taxon>
        <taxon>Bacillaceae</taxon>
        <taxon>Bacillus</taxon>
    </lineage>
</organism>
<keyword evidence="4" id="KW-1185">Reference proteome</keyword>
<evidence type="ECO:0000313" key="4">
    <source>
        <dbReference type="Proteomes" id="UP000674416"/>
    </source>
</evidence>
<dbReference type="Pfam" id="PF14040">
    <property type="entry name" value="DNase_NucA_NucB"/>
    <property type="match status" value="1"/>
</dbReference>
<dbReference type="Proteomes" id="UP000674416">
    <property type="component" value="Unassembled WGS sequence"/>
</dbReference>
<feature type="domain" description="Deoxyribonuclease NucA/NucB" evidence="2">
    <location>
        <begin position="143"/>
        <end position="191"/>
    </location>
</feature>
<evidence type="ECO:0000256" key="1">
    <source>
        <dbReference type="SAM" id="Phobius"/>
    </source>
</evidence>
<feature type="transmembrane region" description="Helical" evidence="1">
    <location>
        <begin position="59"/>
        <end position="81"/>
    </location>
</feature>